<reference evidence="3" key="1">
    <citation type="submission" date="2023-07" db="EMBL/GenBank/DDBJ databases">
        <authorList>
            <consortium name="CYATHOMIX"/>
        </authorList>
    </citation>
    <scope>NUCLEOTIDE SEQUENCE</scope>
    <source>
        <strain evidence="3">N/A</strain>
    </source>
</reference>
<evidence type="ECO:0008006" key="5">
    <source>
        <dbReference type="Google" id="ProtNLM"/>
    </source>
</evidence>
<evidence type="ECO:0000256" key="1">
    <source>
        <dbReference type="SAM" id="Phobius"/>
    </source>
</evidence>
<name>A0AA36MGI2_CYLNA</name>
<keyword evidence="4" id="KW-1185">Reference proteome</keyword>
<evidence type="ECO:0000313" key="4">
    <source>
        <dbReference type="Proteomes" id="UP001176961"/>
    </source>
</evidence>
<evidence type="ECO:0000256" key="2">
    <source>
        <dbReference type="SAM" id="SignalP"/>
    </source>
</evidence>
<proteinExistence type="predicted"/>
<protein>
    <recommendedName>
        <fullName evidence="5">HAMP domain-containing protein</fullName>
    </recommendedName>
</protein>
<keyword evidence="1" id="KW-0472">Membrane</keyword>
<accession>A0AA36MGI2</accession>
<organism evidence="3 4">
    <name type="scientific">Cylicocyclus nassatus</name>
    <name type="common">Nematode worm</name>
    <dbReference type="NCBI Taxonomy" id="53992"/>
    <lineage>
        <taxon>Eukaryota</taxon>
        <taxon>Metazoa</taxon>
        <taxon>Ecdysozoa</taxon>
        <taxon>Nematoda</taxon>
        <taxon>Chromadorea</taxon>
        <taxon>Rhabditida</taxon>
        <taxon>Rhabditina</taxon>
        <taxon>Rhabditomorpha</taxon>
        <taxon>Strongyloidea</taxon>
        <taxon>Strongylidae</taxon>
        <taxon>Cylicocyclus</taxon>
    </lineage>
</organism>
<keyword evidence="1" id="KW-1133">Transmembrane helix</keyword>
<dbReference type="AlphaFoldDB" id="A0AA36MGI2"/>
<dbReference type="PROSITE" id="PS51257">
    <property type="entry name" value="PROKAR_LIPOPROTEIN"/>
    <property type="match status" value="1"/>
</dbReference>
<evidence type="ECO:0000313" key="3">
    <source>
        <dbReference type="EMBL" id="CAJ0608868.1"/>
    </source>
</evidence>
<dbReference type="EMBL" id="CATQJL010000326">
    <property type="protein sequence ID" value="CAJ0608868.1"/>
    <property type="molecule type" value="Genomic_DNA"/>
</dbReference>
<feature type="signal peptide" evidence="2">
    <location>
        <begin position="1"/>
        <end position="35"/>
    </location>
</feature>
<comment type="caution">
    <text evidence="3">The sequence shown here is derived from an EMBL/GenBank/DDBJ whole genome shotgun (WGS) entry which is preliminary data.</text>
</comment>
<dbReference type="Proteomes" id="UP001176961">
    <property type="component" value="Unassembled WGS sequence"/>
</dbReference>
<keyword evidence="1" id="KW-0812">Transmembrane</keyword>
<keyword evidence="2" id="KW-0732">Signal</keyword>
<sequence length="139" mass="15715">MSEKAWRKPATVEAVRMTALLISTLLLLIAGSCSASIGPERSANEAAARDADTIYVVIFIILFFLAMRHVNDFYTGETITLVEEGATSGRFHHKVETRMLTSIERDFNNMYEQLKDKEDMRIKAEQAIKEDQMDSHTTV</sequence>
<feature type="chain" id="PRO_5041424009" description="HAMP domain-containing protein" evidence="2">
    <location>
        <begin position="36"/>
        <end position="139"/>
    </location>
</feature>
<feature type="transmembrane region" description="Helical" evidence="1">
    <location>
        <begin position="51"/>
        <end position="67"/>
    </location>
</feature>
<gene>
    <name evidence="3" type="ORF">CYNAS_LOCUS20851</name>
</gene>